<evidence type="ECO:0000256" key="10">
    <source>
        <dbReference type="SAM" id="MobiDB-lite"/>
    </source>
</evidence>
<organism evidence="12 13">
    <name type="scientific">Geotrichum candidum</name>
    <name type="common">Oospora lactis</name>
    <name type="synonym">Dipodascus geotrichum</name>
    <dbReference type="NCBI Taxonomy" id="1173061"/>
    <lineage>
        <taxon>Eukaryota</taxon>
        <taxon>Fungi</taxon>
        <taxon>Dikarya</taxon>
        <taxon>Ascomycota</taxon>
        <taxon>Saccharomycotina</taxon>
        <taxon>Dipodascomycetes</taxon>
        <taxon>Dipodascales</taxon>
        <taxon>Dipodascaceae</taxon>
        <taxon>Geotrichum</taxon>
    </lineage>
</organism>
<keyword evidence="2" id="KW-0963">Cytoplasm</keyword>
<feature type="domain" description="PUA" evidence="11">
    <location>
        <begin position="323"/>
        <end position="420"/>
    </location>
</feature>
<dbReference type="InterPro" id="IPR011529">
    <property type="entry name" value="Glu_5kinase"/>
</dbReference>
<evidence type="ECO:0000256" key="3">
    <source>
        <dbReference type="ARBA" id="ARBA00022605"/>
    </source>
</evidence>
<keyword evidence="13" id="KW-1185">Reference proteome</keyword>
<evidence type="ECO:0000313" key="13">
    <source>
        <dbReference type="Proteomes" id="UP000242525"/>
    </source>
</evidence>
<dbReference type="SUPFAM" id="SSF88697">
    <property type="entry name" value="PUA domain-like"/>
    <property type="match status" value="1"/>
</dbReference>
<dbReference type="Proteomes" id="UP000242525">
    <property type="component" value="Unassembled WGS sequence"/>
</dbReference>
<keyword evidence="3" id="KW-0028">Amino-acid biosynthesis</keyword>
<dbReference type="GO" id="GO:0004349">
    <property type="term" value="F:glutamate 5-kinase activity"/>
    <property type="evidence" value="ECO:0007669"/>
    <property type="project" value="InterPro"/>
</dbReference>
<dbReference type="GO" id="GO:0005524">
    <property type="term" value="F:ATP binding"/>
    <property type="evidence" value="ECO:0007669"/>
    <property type="project" value="UniProtKB-KW"/>
</dbReference>
<name>A0A0J9XGP3_GEOCN</name>
<evidence type="ECO:0000256" key="1">
    <source>
        <dbReference type="ARBA" id="ARBA00004496"/>
    </source>
</evidence>
<evidence type="ECO:0000256" key="5">
    <source>
        <dbReference type="ARBA" id="ARBA00022679"/>
    </source>
</evidence>
<protein>
    <submittedName>
        <fullName evidence="12">Similar to Saccharomyces cerevisiae YDR300C PRO1 Gamma-glutamyl kinase, catalyzes the first step in proline biosynthesis</fullName>
    </submittedName>
</protein>
<dbReference type="InterPro" id="IPR005715">
    <property type="entry name" value="Glu_5kinase/COase_Synthase"/>
</dbReference>
<dbReference type="InterPro" id="IPR001048">
    <property type="entry name" value="Asp/Glu/Uridylate_kinase"/>
</dbReference>
<keyword evidence="8" id="KW-0067">ATP-binding</keyword>
<dbReference type="InterPro" id="IPR015947">
    <property type="entry name" value="PUA-like_sf"/>
</dbReference>
<evidence type="ECO:0000256" key="7">
    <source>
        <dbReference type="ARBA" id="ARBA00022777"/>
    </source>
</evidence>
<keyword evidence="7 12" id="KW-0418">Kinase</keyword>
<keyword evidence="5" id="KW-0808">Transferase</keyword>
<keyword evidence="6" id="KW-0547">Nucleotide-binding</keyword>
<dbReference type="CDD" id="cd21157">
    <property type="entry name" value="PUA_G5K"/>
    <property type="match status" value="1"/>
</dbReference>
<evidence type="ECO:0000313" key="12">
    <source>
        <dbReference type="EMBL" id="CDO56455.1"/>
    </source>
</evidence>
<dbReference type="Gene3D" id="3.40.1160.10">
    <property type="entry name" value="Acetylglutamate kinase-like"/>
    <property type="match status" value="2"/>
</dbReference>
<dbReference type="Gene3D" id="2.30.130.10">
    <property type="entry name" value="PUA domain"/>
    <property type="match status" value="1"/>
</dbReference>
<dbReference type="PANTHER" id="PTHR43654">
    <property type="entry name" value="GLUTAMATE 5-KINASE"/>
    <property type="match status" value="1"/>
</dbReference>
<gene>
    <name evidence="12" type="ORF">BN980_GECA15s01451g</name>
</gene>
<dbReference type="Pfam" id="PF00696">
    <property type="entry name" value="AA_kinase"/>
    <property type="match status" value="1"/>
</dbReference>
<dbReference type="PRINTS" id="PR00474">
    <property type="entry name" value="GLU5KINASE"/>
</dbReference>
<comment type="caution">
    <text evidence="12">The sequence shown here is derived from an EMBL/GenBank/DDBJ whole genome shotgun (WGS) entry which is preliminary data.</text>
</comment>
<evidence type="ECO:0000259" key="11">
    <source>
        <dbReference type="SMART" id="SM00359"/>
    </source>
</evidence>
<dbReference type="SUPFAM" id="SSF53633">
    <property type="entry name" value="Carbamate kinase-like"/>
    <property type="match status" value="1"/>
</dbReference>
<dbReference type="InterPro" id="IPR036393">
    <property type="entry name" value="AceGlu_kinase-like_sf"/>
</dbReference>
<dbReference type="HAMAP" id="MF_00456">
    <property type="entry name" value="ProB"/>
    <property type="match status" value="1"/>
</dbReference>
<evidence type="ECO:0000256" key="6">
    <source>
        <dbReference type="ARBA" id="ARBA00022741"/>
    </source>
</evidence>
<dbReference type="InterPro" id="IPR041739">
    <property type="entry name" value="G5K_ProB"/>
</dbReference>
<dbReference type="InterPro" id="IPR001057">
    <property type="entry name" value="Glu/AcGlu_kinase"/>
</dbReference>
<dbReference type="NCBIfam" id="TIGR01027">
    <property type="entry name" value="proB"/>
    <property type="match status" value="1"/>
</dbReference>
<sequence>MKNNLYTIVIKLGTSSLCDEKNYESRIGNMSLIVETVVKLRRDGHRVIIVSSGGIAVGLKRMKIARRPKHLSSVQAVAAIGQARLIGLWDDLFRQLEQPIAQILLTRNDMADRTQYLNAANTMNALLNMGVVPIVNENDTLSVSEIRFGDNDTLSGITAGMVNADYLFLMTDVDCLYTDNPRVNPDATPVLVVDDISKLRVDVSSAGSNVGTGGMTTKLIAAELATSAGVTTIICKSSVPDNIHLIVRYLQTHDDPVPTSAEVSGDEDNDGTATPSLENDPEVQERELEQLAQVEVPPFTRFLRKDPIKDREFWILHGVASHGSVYIDHGAYRAITRSNKAGLLPVGVIDVRGDFHTLECVDIYVATRDKTTGGLDESVEPLRIGSALVNYSSTEIRLIMGLQSNLIEETLGFADSEYIAYRDNMAFFNGKKAHEVLPATEIRELERGITNL</sequence>
<proteinExistence type="inferred from homology"/>
<dbReference type="GO" id="GO:0005829">
    <property type="term" value="C:cytosol"/>
    <property type="evidence" value="ECO:0007669"/>
    <property type="project" value="TreeGrafter"/>
</dbReference>
<evidence type="ECO:0000256" key="2">
    <source>
        <dbReference type="ARBA" id="ARBA00022490"/>
    </source>
</evidence>
<dbReference type="InterPro" id="IPR002478">
    <property type="entry name" value="PUA"/>
</dbReference>
<comment type="subcellular location">
    <subcellularLocation>
        <location evidence="1">Cytoplasm</location>
    </subcellularLocation>
</comment>
<evidence type="ECO:0000256" key="8">
    <source>
        <dbReference type="ARBA" id="ARBA00022840"/>
    </source>
</evidence>
<reference evidence="12" key="1">
    <citation type="submission" date="2014-03" db="EMBL/GenBank/DDBJ databases">
        <authorList>
            <person name="Casaregola S."/>
        </authorList>
    </citation>
    <scope>NUCLEOTIDE SEQUENCE [LARGE SCALE GENOMIC DNA]</scope>
    <source>
        <strain evidence="12">CLIB 918</strain>
    </source>
</reference>
<dbReference type="STRING" id="1173061.A0A0J9XGP3"/>
<dbReference type="EMBL" id="CCBN010000015">
    <property type="protein sequence ID" value="CDO56455.1"/>
    <property type="molecule type" value="Genomic_DNA"/>
</dbReference>
<dbReference type="FunFam" id="2.30.130.10:FF:000008">
    <property type="entry name" value="Glutamate 5-kinase"/>
    <property type="match status" value="1"/>
</dbReference>
<evidence type="ECO:0000256" key="9">
    <source>
        <dbReference type="ARBA" id="ARBA00061601"/>
    </source>
</evidence>
<dbReference type="PANTHER" id="PTHR43654:SF3">
    <property type="entry name" value="GLUTAMATE 5-KINASE"/>
    <property type="match status" value="1"/>
</dbReference>
<dbReference type="GO" id="GO:0003723">
    <property type="term" value="F:RNA binding"/>
    <property type="evidence" value="ECO:0007669"/>
    <property type="project" value="InterPro"/>
</dbReference>
<dbReference type="InterPro" id="IPR036974">
    <property type="entry name" value="PUA_sf"/>
</dbReference>
<dbReference type="SMART" id="SM00359">
    <property type="entry name" value="PUA"/>
    <property type="match status" value="1"/>
</dbReference>
<feature type="region of interest" description="Disordered" evidence="10">
    <location>
        <begin position="256"/>
        <end position="285"/>
    </location>
</feature>
<comment type="similarity">
    <text evidence="9">Belongs to the glutamate 5-kinase family.</text>
</comment>
<evidence type="ECO:0000256" key="4">
    <source>
        <dbReference type="ARBA" id="ARBA00022650"/>
    </source>
</evidence>
<dbReference type="InterPro" id="IPR019797">
    <property type="entry name" value="Glutamate_5-kinase_CS"/>
</dbReference>
<dbReference type="AlphaFoldDB" id="A0A0J9XGP3"/>
<dbReference type="PROSITE" id="PS00902">
    <property type="entry name" value="GLUTAMATE_5_KINASE"/>
    <property type="match status" value="1"/>
</dbReference>
<accession>A0A0J9XGP3</accession>
<keyword evidence="4" id="KW-0641">Proline biosynthesis</keyword>
<dbReference type="Pfam" id="PF01472">
    <property type="entry name" value="PUA"/>
    <property type="match status" value="1"/>
</dbReference>
<dbReference type="FunFam" id="3.40.1160.10:FF:000020">
    <property type="entry name" value="Glutamate 5-kinase"/>
    <property type="match status" value="1"/>
</dbReference>
<dbReference type="PROSITE" id="PS50890">
    <property type="entry name" value="PUA"/>
    <property type="match status" value="1"/>
</dbReference>
<dbReference type="CDD" id="cd04242">
    <property type="entry name" value="AAK_G5K_ProB"/>
    <property type="match status" value="1"/>
</dbReference>
<dbReference type="PIRSF" id="PIRSF000729">
    <property type="entry name" value="GK"/>
    <property type="match status" value="1"/>
</dbReference>
<dbReference type="OrthoDB" id="409889at2759"/>
<dbReference type="GO" id="GO:1901607">
    <property type="term" value="P:alpha-amino acid biosynthetic process"/>
    <property type="evidence" value="ECO:0007669"/>
    <property type="project" value="UniProtKB-ARBA"/>
</dbReference>